<dbReference type="PANTHER" id="PTHR44051:SF2">
    <property type="entry name" value="HYPOTHETICAL GLUTATHIONE S-TRANSFERASE LIKE PROTEIN"/>
    <property type="match status" value="1"/>
</dbReference>
<name>A0A2T1G437_9CYAN</name>
<dbReference type="SUPFAM" id="SSF47616">
    <property type="entry name" value="GST C-terminal domain-like"/>
    <property type="match status" value="1"/>
</dbReference>
<accession>A0A2T1G437</accession>
<dbReference type="InterPro" id="IPR004046">
    <property type="entry name" value="GST_C"/>
</dbReference>
<dbReference type="SFLD" id="SFLDG01151">
    <property type="entry name" value="Main.2:_Nu-like"/>
    <property type="match status" value="1"/>
</dbReference>
<feature type="domain" description="GST N-terminal" evidence="2">
    <location>
        <begin position="1"/>
        <end position="82"/>
    </location>
</feature>
<organism evidence="4 5">
    <name type="scientific">Chamaesiphon polymorphus CCALA 037</name>
    <dbReference type="NCBI Taxonomy" id="2107692"/>
    <lineage>
        <taxon>Bacteria</taxon>
        <taxon>Bacillati</taxon>
        <taxon>Cyanobacteriota</taxon>
        <taxon>Cyanophyceae</taxon>
        <taxon>Gomontiellales</taxon>
        <taxon>Chamaesiphonaceae</taxon>
        <taxon>Chamaesiphon</taxon>
    </lineage>
</organism>
<dbReference type="CDD" id="cd03056">
    <property type="entry name" value="GST_N_4"/>
    <property type="match status" value="1"/>
</dbReference>
<dbReference type="GO" id="GO:0016740">
    <property type="term" value="F:transferase activity"/>
    <property type="evidence" value="ECO:0007669"/>
    <property type="project" value="UniProtKB-KW"/>
</dbReference>
<dbReference type="SFLD" id="SFLDG00358">
    <property type="entry name" value="Main_(cytGST)"/>
    <property type="match status" value="1"/>
</dbReference>
<feature type="domain" description="GST C-terminal" evidence="3">
    <location>
        <begin position="84"/>
        <end position="200"/>
    </location>
</feature>
<dbReference type="InterPro" id="IPR010987">
    <property type="entry name" value="Glutathione-S-Trfase_C-like"/>
</dbReference>
<dbReference type="Pfam" id="PF02798">
    <property type="entry name" value="GST_N"/>
    <property type="match status" value="1"/>
</dbReference>
<dbReference type="OrthoDB" id="465590at2"/>
<evidence type="ECO:0000313" key="5">
    <source>
        <dbReference type="Proteomes" id="UP000238937"/>
    </source>
</evidence>
<dbReference type="PROSITE" id="PS50404">
    <property type="entry name" value="GST_NTER"/>
    <property type="match status" value="1"/>
</dbReference>
<dbReference type="InterPro" id="IPR040079">
    <property type="entry name" value="Glutathione_S-Trfase"/>
</dbReference>
<reference evidence="4 5" key="1">
    <citation type="submission" date="2018-03" db="EMBL/GenBank/DDBJ databases">
        <title>The ancient ancestry and fast evolution of plastids.</title>
        <authorList>
            <person name="Moore K.R."/>
            <person name="Magnabosco C."/>
            <person name="Momper L."/>
            <person name="Gold D.A."/>
            <person name="Bosak T."/>
            <person name="Fournier G.P."/>
        </authorList>
    </citation>
    <scope>NUCLEOTIDE SEQUENCE [LARGE SCALE GENOMIC DNA]</scope>
    <source>
        <strain evidence="4 5">CCALA 037</strain>
    </source>
</reference>
<comment type="caution">
    <text evidence="4">The sequence shown here is derived from an EMBL/GenBank/DDBJ whole genome shotgun (WGS) entry which is preliminary data.</text>
</comment>
<evidence type="ECO:0000259" key="3">
    <source>
        <dbReference type="PROSITE" id="PS50405"/>
    </source>
</evidence>
<dbReference type="SFLD" id="SFLDS00019">
    <property type="entry name" value="Glutathione_Transferase_(cytos"/>
    <property type="match status" value="1"/>
</dbReference>
<dbReference type="PANTHER" id="PTHR44051">
    <property type="entry name" value="GLUTATHIONE S-TRANSFERASE-RELATED"/>
    <property type="match status" value="1"/>
</dbReference>
<dbReference type="RefSeq" id="WP_106309400.1">
    <property type="nucleotide sequence ID" value="NZ_PVWO01000340.1"/>
</dbReference>
<evidence type="ECO:0000313" key="4">
    <source>
        <dbReference type="EMBL" id="PSB51995.1"/>
    </source>
</evidence>
<dbReference type="InterPro" id="IPR036282">
    <property type="entry name" value="Glutathione-S-Trfase_C_sf"/>
</dbReference>
<dbReference type="PROSITE" id="PS50405">
    <property type="entry name" value="GST_CTER"/>
    <property type="match status" value="1"/>
</dbReference>
<dbReference type="Pfam" id="PF00043">
    <property type="entry name" value="GST_C"/>
    <property type="match status" value="1"/>
</dbReference>
<evidence type="ECO:0000259" key="2">
    <source>
        <dbReference type="PROSITE" id="PS50404"/>
    </source>
</evidence>
<dbReference type="EMBL" id="PVWO01000340">
    <property type="protein sequence ID" value="PSB51995.1"/>
    <property type="molecule type" value="Genomic_DNA"/>
</dbReference>
<protein>
    <submittedName>
        <fullName evidence="4">Glutathione S-transferase</fullName>
    </submittedName>
</protein>
<evidence type="ECO:0000256" key="1">
    <source>
        <dbReference type="RuleBase" id="RU003494"/>
    </source>
</evidence>
<dbReference type="InterPro" id="IPR004045">
    <property type="entry name" value="Glutathione_S-Trfase_N"/>
</dbReference>
<dbReference type="Gene3D" id="1.20.1050.10">
    <property type="match status" value="1"/>
</dbReference>
<dbReference type="Proteomes" id="UP000238937">
    <property type="component" value="Unassembled WGS sequence"/>
</dbReference>
<dbReference type="AlphaFoldDB" id="A0A2T1G437"/>
<gene>
    <name evidence="4" type="ORF">C7B77_20970</name>
</gene>
<dbReference type="SUPFAM" id="SSF52833">
    <property type="entry name" value="Thioredoxin-like"/>
    <property type="match status" value="1"/>
</dbReference>
<dbReference type="InterPro" id="IPR036249">
    <property type="entry name" value="Thioredoxin-like_sf"/>
</dbReference>
<proteinExistence type="inferred from homology"/>
<keyword evidence="4" id="KW-0808">Transferase</keyword>
<comment type="similarity">
    <text evidence="1">Belongs to the GST superfamily.</text>
</comment>
<keyword evidence="5" id="KW-1185">Reference proteome</keyword>
<dbReference type="Gene3D" id="3.40.30.10">
    <property type="entry name" value="Glutaredoxin"/>
    <property type="match status" value="1"/>
</dbReference>
<sequence>MLKLYEYASSGNCYKIRLLLNQLEIAYQRIPIDILKGESRTAEFLTMNPVGKTPALEIQPGQYLFESNAIIYYLADGTDFLPADRWERAQVMQWLFFEQYSHEPNIATVRFWISIANIAEQKREAIVQKQELGYAALRVMEQHLERSDYFVGNRYTIADIALYAYTHVAEEGNFELSKFPAILAWCDRIAHQPNYLTILA</sequence>